<feature type="region of interest" description="Disordered" evidence="2">
    <location>
        <begin position="5181"/>
        <end position="5200"/>
    </location>
</feature>
<feature type="compositionally biased region" description="Polar residues" evidence="2">
    <location>
        <begin position="516"/>
        <end position="540"/>
    </location>
</feature>
<feature type="region of interest" description="Disordered" evidence="2">
    <location>
        <begin position="4932"/>
        <end position="4966"/>
    </location>
</feature>
<dbReference type="Pfam" id="PF25547">
    <property type="entry name" value="WXG100_2"/>
    <property type="match status" value="1"/>
</dbReference>
<feature type="region of interest" description="Disordered" evidence="2">
    <location>
        <begin position="6094"/>
        <end position="6120"/>
    </location>
</feature>
<organism evidence="4 5">
    <name type="scientific">Streptomyces mangrovi</name>
    <dbReference type="NCBI Taxonomy" id="1206892"/>
    <lineage>
        <taxon>Bacteria</taxon>
        <taxon>Bacillati</taxon>
        <taxon>Actinomycetota</taxon>
        <taxon>Actinomycetes</taxon>
        <taxon>Kitasatosporales</taxon>
        <taxon>Streptomycetaceae</taxon>
        <taxon>Streptomyces</taxon>
    </lineage>
</organism>
<proteinExistence type="predicted"/>
<feature type="region of interest" description="Disordered" evidence="2">
    <location>
        <begin position="4194"/>
        <end position="4217"/>
    </location>
</feature>
<feature type="compositionally biased region" description="Low complexity" evidence="2">
    <location>
        <begin position="562"/>
        <end position="576"/>
    </location>
</feature>
<feature type="coiled-coil region" evidence="1">
    <location>
        <begin position="2777"/>
        <end position="2825"/>
    </location>
</feature>
<feature type="compositionally biased region" description="Low complexity" evidence="2">
    <location>
        <begin position="695"/>
        <end position="729"/>
    </location>
</feature>
<dbReference type="PANTHER" id="PTHR24216:SF65">
    <property type="entry name" value="PAXILLIN-LIKE PROTEIN 1"/>
    <property type="match status" value="1"/>
</dbReference>
<evidence type="ECO:0000313" key="4">
    <source>
        <dbReference type="EMBL" id="MFC4650267.1"/>
    </source>
</evidence>
<feature type="region of interest" description="Disordered" evidence="2">
    <location>
        <begin position="5692"/>
        <end position="5720"/>
    </location>
</feature>
<feature type="region of interest" description="Disordered" evidence="2">
    <location>
        <begin position="4746"/>
        <end position="4778"/>
    </location>
</feature>
<feature type="region of interest" description="Disordered" evidence="2">
    <location>
        <begin position="5299"/>
        <end position="5318"/>
    </location>
</feature>
<accession>A0ABV9J692</accession>
<evidence type="ECO:0000313" key="5">
    <source>
        <dbReference type="Proteomes" id="UP001595913"/>
    </source>
</evidence>
<gene>
    <name evidence="4" type="ORF">ACFPEU_50910</name>
</gene>
<feature type="region of interest" description="Disordered" evidence="2">
    <location>
        <begin position="438"/>
        <end position="753"/>
    </location>
</feature>
<feature type="region of interest" description="Disordered" evidence="2">
    <location>
        <begin position="4357"/>
        <end position="4377"/>
    </location>
</feature>
<name>A0ABV9J692_9ACTN</name>
<feature type="compositionally biased region" description="Low complexity" evidence="2">
    <location>
        <begin position="3927"/>
        <end position="3959"/>
    </location>
</feature>
<feature type="region of interest" description="Disordered" evidence="2">
    <location>
        <begin position="959"/>
        <end position="1000"/>
    </location>
</feature>
<feature type="compositionally biased region" description="Low complexity" evidence="2">
    <location>
        <begin position="448"/>
        <end position="471"/>
    </location>
</feature>
<feature type="domain" description="Outer membrane channel protein CpnT-like N-terminal" evidence="3">
    <location>
        <begin position="15"/>
        <end position="135"/>
    </location>
</feature>
<feature type="region of interest" description="Disordered" evidence="2">
    <location>
        <begin position="2392"/>
        <end position="2508"/>
    </location>
</feature>
<reference evidence="5" key="1">
    <citation type="journal article" date="2019" name="Int. J. Syst. Evol. Microbiol.">
        <title>The Global Catalogue of Microorganisms (GCM) 10K type strain sequencing project: providing services to taxonomists for standard genome sequencing and annotation.</title>
        <authorList>
            <consortium name="The Broad Institute Genomics Platform"/>
            <consortium name="The Broad Institute Genome Sequencing Center for Infectious Disease"/>
            <person name="Wu L."/>
            <person name="Ma J."/>
        </authorList>
    </citation>
    <scope>NUCLEOTIDE SEQUENCE [LARGE SCALE GENOMIC DNA]</scope>
    <source>
        <strain evidence="5">CGMCC 4.7117</strain>
    </source>
</reference>
<comment type="caution">
    <text evidence="4">The sequence shown here is derived from an EMBL/GenBank/DDBJ whole genome shotgun (WGS) entry which is preliminary data.</text>
</comment>
<feature type="compositionally biased region" description="Basic and acidic residues" evidence="2">
    <location>
        <begin position="4628"/>
        <end position="4637"/>
    </location>
</feature>
<feature type="compositionally biased region" description="Polar residues" evidence="2">
    <location>
        <begin position="2483"/>
        <end position="2497"/>
    </location>
</feature>
<dbReference type="RefSeq" id="WP_381185470.1">
    <property type="nucleotide sequence ID" value="NZ_JBHSFR010000047.1"/>
</dbReference>
<feature type="region of interest" description="Disordered" evidence="2">
    <location>
        <begin position="4620"/>
        <end position="4640"/>
    </location>
</feature>
<feature type="region of interest" description="Disordered" evidence="2">
    <location>
        <begin position="2752"/>
        <end position="2773"/>
    </location>
</feature>
<feature type="compositionally biased region" description="Low complexity" evidence="2">
    <location>
        <begin position="619"/>
        <end position="637"/>
    </location>
</feature>
<feature type="compositionally biased region" description="Low complexity" evidence="2">
    <location>
        <begin position="5399"/>
        <end position="5415"/>
    </location>
</feature>
<protein>
    <recommendedName>
        <fullName evidence="3">Outer membrane channel protein CpnT-like N-terminal domain-containing protein</fullName>
    </recommendedName>
</protein>
<feature type="compositionally biased region" description="Low complexity" evidence="2">
    <location>
        <begin position="5181"/>
        <end position="5191"/>
    </location>
</feature>
<feature type="region of interest" description="Disordered" evidence="2">
    <location>
        <begin position="5928"/>
        <end position="5948"/>
    </location>
</feature>
<feature type="region of interest" description="Disordered" evidence="2">
    <location>
        <begin position="2847"/>
        <end position="2887"/>
    </location>
</feature>
<feature type="compositionally biased region" description="Low complexity" evidence="2">
    <location>
        <begin position="971"/>
        <end position="983"/>
    </location>
</feature>
<dbReference type="InterPro" id="IPR057746">
    <property type="entry name" value="CpnT-like_N"/>
</dbReference>
<evidence type="ECO:0000256" key="1">
    <source>
        <dbReference type="SAM" id="Coils"/>
    </source>
</evidence>
<feature type="region of interest" description="Disordered" evidence="2">
    <location>
        <begin position="3921"/>
        <end position="3965"/>
    </location>
</feature>
<dbReference type="Proteomes" id="UP001595913">
    <property type="component" value="Unassembled WGS sequence"/>
</dbReference>
<evidence type="ECO:0000256" key="2">
    <source>
        <dbReference type="SAM" id="MobiDB-lite"/>
    </source>
</evidence>
<dbReference type="PANTHER" id="PTHR24216">
    <property type="entry name" value="PAXILLIN-RELATED"/>
    <property type="match status" value="1"/>
</dbReference>
<feature type="compositionally biased region" description="Polar residues" evidence="2">
    <location>
        <begin position="1750"/>
        <end position="1763"/>
    </location>
</feature>
<feature type="compositionally biased region" description="Polar residues" evidence="2">
    <location>
        <begin position="4364"/>
        <end position="4377"/>
    </location>
</feature>
<dbReference type="EMBL" id="JBHSFR010000047">
    <property type="protein sequence ID" value="MFC4650267.1"/>
    <property type="molecule type" value="Genomic_DNA"/>
</dbReference>
<feature type="compositionally biased region" description="Pro residues" evidence="2">
    <location>
        <begin position="683"/>
        <end position="694"/>
    </location>
</feature>
<feature type="compositionally biased region" description="Basic and acidic residues" evidence="2">
    <location>
        <begin position="2422"/>
        <end position="2453"/>
    </location>
</feature>
<sequence length="6572" mass="701629">MAVEASEGLRGLFLALTGMEFPKLNEDKLRALGESYRALAQALADLPDQIVQVTRAIRARFDAHAADAFAASISEFTSGRTNYVAAGQEAAAGIAAYTDKTATNVEYAKYMAIGQLLQLVIEIAWCIANAFRTFGLSLLLIPVYRAITSRFLLQVLKFLFQHLLAHVIINTAVAVSLDLLIQRIQIGKGTRDAYDPDLTRDALVGGVVEGLIAGPVGLAGAKLAKGFGRSVANRTGTALRGQIRNAAGGAGEISADALTQGVTNVISRNNDDLLPSIGKGLPLSDEVVTRLGSDFGDLFVTNFGRGLGEGAARDLGEAYGRTFARTWGDDGASDALGTVLGGAALPGGVRGALTQLPDTVRASVNTTRNTVVTRMLDLLGEGVEEGLTNTLADIATNLVLTGEFSANGWSFVSGLTSAATAGAGVAGGISGIQNLQSLTADRGGKGDTGTTPAPTTPITPTTSNTPRTPDTISIPDPTGAPDLSGETNTGGGTDTRGDSGPIGVPITSGDPGTSRGPDTTDTPRTSSGPITGTPHTTSGAPRSIATPPQTPTPAPGAELQQSSRPTPTAPAASAFTDSGRAPQPAAATSGSDTTGGPRPAGAPPAPSVIPASDTRSQQSGPSVSTAPAGSGPAAQPAVTGTPRATAGTSSTDTGAGPIGPSPQATSSSAQPGSGTHTAAPSSSTPPQPGRPAVPAPTAQSTPQPTAQPGAQPSAPSAAPAGDRPAPAATSSGPDRTGPARQADAGPIPAEQWWDRRSDAPASFLSLDWFDPSNDPLHTDRTPGTLHGRNTLVRTHIRRIQADDGQWIRSLTLNLPVRFGHGFRPEELPTFQNRIRTLLDTHINHGLRLPRSGDQLHIHLTLTPAPHHAEAIELSRTPDPTRSDQLHIRLGNDPDRDDTTALHEIAHYAGLRDRAQDPDTLFRRLRTTSSGHGLMTDVSQLPGTHTLTPHDLRTVEDVLDSGPTVRDHPRTTTRTTTTQTTATPDPLPPDEHDPRWDTSQAPRAKEWIGTTLDRTRPARVDPEFPPPLTALAEVSQFADGSRMPAYVDDLPSLLREVPDLTDEQVEQLLPGNQGVSFGQSEVVLRGVDDVVAEIRRQLVDRPHVDPAAAELDTAGTGLLAEVRRTLDLRPRSLTGEGRSFSYTDRSGETRVLHLSVRHHGNWQRFGDDYGKPSKIDTMHRAVTTFGQTKSVQSVSQLGLGVPLLAPISSVLLGGFARVAVRGSRTDKVSYTQTDQGVTEMETRTLDGSHVHLDDAYYRLRVTDDEGRNAAVGLGFTVRDGLWARLPDSVTSASEPGRIPRTIRLDQNSQYRLVRTEGFGPVRHILDWAAAEVGARPSSSAHRELESFFSSDSFHRLARTFASGRVTTVPLFADDRRKTPLGVIVVERVVPVRAVLVGETDQAEVRDVNTSTVRSERNRSQGVGVTLEAAAGPGLNFLDAIGDVLNLRFQFGPAFRAVYSASRAAMLGGFGATRSAGQVKGDPTGLYWVMKTVDVRRDGSTAAPEQFHTWSLDRMTRTEARRLAGWDDGTRTALDNGAPEPFAPAHLTPDRPPTLGMHRVEEFSHDDGLRTRTVDGTDRTLLDHVADRVLRAVAEAYPGRAAPLHELERGQGKDDREYRTALSNTLSILGALSHQSIAGNLEALTTTGLLIRLNEPGGIKEGHHYIRVHGELTGRTYVGVQKDLKLRYGAPGGERLDGQTGRKRLLEAGVEGLLSFRDANTGDSGTIGAPDNALTLSAGARGGVQRERETGSGATATNDPTSVSLGPSDKYHYKLAFTVTRGGHWRPGSLLRGVATLNVLGTQPFVFSQPEDVLIGTGADGTPVGGGPVTGQVLISVPDRHAPAEDPHRPEAPNPYRSLSLGGPLDVGFMSRDRALALATGDFTGHGGIGRTGRGSPAFQDLMRRPFVTVSLVTPPALTSGVSDAVRDASGGSWQLTLEGTPARESVMRTLQPRYLTANADQLLGPLGSSGSGLLSVGPYTTRWSTFRHLVTLSGLRALTGAEELNTEMTLGGTAAASGKTTRTATRSFGGQLTYVRAHPGGTGVLGAYGVVLNPYVRSAGESRTVVRSVAAEMNLKGFSRQVLVAATAEHEFAMVSSTVGTSAAGKWFVPGAMADAAGVTVSVPGGMMAHVAEKDAHALGVIEDGMGEVPRYASRPWAPRAWLATHSFGTYPVNALDPEEVLSAFDEKAVDLLGLDNLGRERVRTLVSSRVQRALGKEMTGGGWSTPVRTGALGWGSVRVGHRSVRVRVELVPGKPELEMLDHSTEMEESRQAVETVQEASDHSAGPAVGFVVGQGVNTGDPTVVTAAPTYGQIGSHRLAVQSGRSTTSVVIHRDATTEPHAVVVTPYRLRITLEAGTDGETSASGWKGFTGRRTIVEEGDVGTLREHVPLSLMVPTPGENDGPGAPDPRLAPPDDLSPGPGPERDRVAEVRSPDTRHGDGTLRPLRLPEEGFHVRTVGGQGELRQAARQAIGDSYAAGRGASERSSTAGPSDTSLTRPDTGPAQALTDGTSRAALTAFFHRALTEDGYEVAGLHHKHPVGTDSATLSLRAKPDFGAARLLAVADGMKMEVLRRAGEGAVTSVSREGVQDSAFGLGVMTKSDDTGLNQLGTALSGPYSADGDGTAVGGERLRSLNVKPKNGRVFLFSVPTTWLSTADVRRSVADSPLGRVLRGTFGNLGPRERSVASDGYVLAWVRDDVARDLGLISDENFPENVAQAWNAVGAATKAWVGADKAYWKKRRASGDVLPELEGARTARRDAETAVREATDSPEDVERAVAEANDRLKAADARLRAAQRAFDTRRSELDALRAKADSAAAELHRVRTATDALTQWHRLHATAEGREKLADLAPPPNVTHHAPPKQPMPPAPARRAYTRTPGDGLVSPDGTRYTLMDVPRDGRSFYHALAMRLRLDGDVDGVRTLLSAAVTDSAHADLLDFVAPDDSDAFSAAEITAARLDLGTDTPARREFDGLGGLLPHSLQLSGEIRAKLAERQLGRHLTADTGWDHAAADLLPMLAARVYDARITVVRGDGTHQDFTGYLDDRPAPSDRHIVLHLDNRHYRPAVPPVRTEQWSERRADAPASFLRLDWFDPSNDPLHTDRAPGTLHGRNTLVRTHIRRIQADDGQWIRSLTLNLPVRFGHGFRPEELPTFQNRIRTLLDTHINHGLRLPRSGDQLHIHLTLTPAPHHAEAIELSRTPDPTRSDQLHIRLGNDPDRDDTTALHEIAHYAGLRDRAQDPDTLFRRLRTTSSGHGLMLDVSRTPGGDALTPHDLRTVEDVLDSGPTVRDHPRTTTRTTATPDTLPPDEHDPRWDTSQAPRDWTTPPSAYVRNYGSQHDGTVGLVHIEPLSADVVDGLHRQIMDVVGVKRDREGRLPDDHPVLDRLRDALTAEELARQLPYLRSSRGLGLTVVHGRAQREVEVRLALRAPQRSARYGAHSVEDPELRVERRGLGTQEASASSGAGTVRTVPVPWTVSFPVGAAGPVRGVDAALSLSLTHNQFSSSATVTQVVQTMTAQRSNELSQPFEFDAVWEVRLGAKRNAPPESWSPAVSHGPVTVWFPEHLAVDHGGGLPEPARLDDLPVWGVDTVVEPGRLLAEVREEFRTALAGLSKASAAELETFLSEPVLRGTLPMQVGGGIFSPVLVDGVGDAIGMLKLTTKVTPGTPTYRSVNGKINLEAHVTQTLKVDSSAKLTSGVALDGSLGPSFTADHAEGHPGASSVLSASLLGKAGVKWQTNASLAAGGSAGMSHAVRSNSSHLLVPAKVFHQVTLIRPRGGSAVAAFGPWEEGMHLRILGRGAALGTEHAPGAGDRDLPEELENLRALGSSAAPLGVTGTTPLFARAETWLREQGFLPPTEPATGLSTTGEATAQARLMNLRRFEQVRSDVGLRASVDAMLDGGHTLHLEYPTLTGTRRVQLRLTALRDRGPDSGTTPAPGTGTPNPNTSTAPSTGSSTPAPNTNTAPGAQDTDTAARHIRTLPEVQTMGITSFSVGGTESKGYAYGWQAGFGGGPAARIGAHPLSVGGSADYAYARQTAHTSTLGSGVNQDQFFISGAQHTEVFEIPARFALDLYEGTGAEPVVRFAQPERHPDDNVPADAPADIERPAEPERPVVRTVEGHLTLAVPHHRTIEKGSAGQTPPPGRTVRLADGKDRARLAMTGPDGTPVPGTVRLPDDAVMDVLHGTGALLDAFHRAVTHTHEGRSEQGPADRTPGSAAYPTGRSRLSRMLFGADPTDQGTTVAEMLRAALSPAALVARAHQILKGGLVVEGLAFNGIGADHEYSVELRGVLHDPEYLGSAKQYLETDVGATDTAARQTTRSGGHQFAGALTLQEQAPKVPDGAPKPGLTSLLNGSARYAYSRRTDDSDTLTSSAGVTRTPTESGALHRIRTGVTFLLTVRHGRRSLITNSLGFGTAAPVTLAVELPRAAQFLLSDAQLARDAKWFTGVPGLTVPERPEPTLLLPDRFARTGQPGLAGVLSVRQFDVDPRNPDDPDRRVEQRDRLGRELTALVEREAPGSTTPGHSSYLPGVLARIADLTMPTSLRALPGRGPDDVLRFHFRHVALGGTRLVEVTLRARPEQDTAGLRTVRGRPAGPGTGQEQVHTHAPANTSNAVAKTRQHAVTANPGTRYPRPADDARTDRTGPAFTFTGTKAVTAKTAASAEDRHWMRTDSAVDADVRYRLEASVRSELVTEWPPQLPGGLLEGGVLAWYDDYADGRTITEWLNRTLHGRPARTVTVPAEVTLRFTGSEAVPSPLPQPPARPTVSETRPTATGGRPLGQRIVPTGPAPVFHFDAYPQLAGALRAVAPRLESTWQSSDASGSAEAVAVRIGELVQAGEIALDPPRAAGLTGTLPGAYPLETGSGAPPTLRISLHNPRRITDTGDVALDRLRLPTTSASTSLTAGTTLATVLQAAYAADDSSRHLVGVGLPLLAQQPVTQGPGSGTAATRREWAKTGGTAQPENQRGVRSHETRTDVVITVDGPAGTRYVSGTAELRLSERDVLGHGITDARTDTQVYDLISMLADRPEPDLRDWTTHPLADLPRALADRLDPQERAAQVWLAPGPDPDGSRLARALYAASRTAVLADRPLELVLRADDGLWHWEFDPTGTLRTGAGEDTVRAAWTGLSAHLATHAEAAHAQADAMRREAQLRADRNGTRTALADAEAALATATAGHGEARAALAEAEAGRTAAETDLTASRREQREREAEIRELPGALLALPAKINEIQRQERAAARDAKTAGSIVQHIDQQPAGSAFPERSRAARERARAADEHLEAVTRDLAALRADQRDFQHRLNAARTATDPVPAREQALTEATSTADGARARLDTATENLARATEHRDTLRDRVPSLGRDIDAALAAQTGHAAVQRAIEPELPRLAHALGTARHASGTGRVSVPLSSLAATPARAPGTAPRTLPHAAPSGEETISREEKAAAVRRAYADFFYARPGSPKFESAYYEFLDTQELTPRARQAATKDRALESMRIFHAQLEKIASDHATEATPIPHTPGEPVRIYRKMAIEEAKVIRGERTATAGLKKALKYNDSKQYRKFFTTSLSHTNVFSNANAASSSEVVVAFTLPWDGYWKFVRQYGTPNQKSGAYEIPHSALIHQERLRTGSAANFREQADVEAVVAGQTHHNIGIGQGNVGDFGRMVTDMTVVPPQEVARADQEAREAAREERRKRAYELVRQKLAQRAAEGGVHGEPFTDGRAGTAAPEAESAEPVAVVEPLRPADPDALVAELLSTPRAELPSRLELLSQGHRRWLASYPPFLDGMRTSLPTEDLARAAARLLTVVPEAVQRPVSARHETYAQVARMLRDPATALRMLRAGAAVVVLPRHVALTGLSSFAELHGGLEPSGRRSVAELRGAADELTAAVPEENLLGERTPIGPVPHQPEGYSSATHEIAHLVHLAGLTPEDQELIGRAFQEKQAKGPDAEWPDGKRRDLADQKKDNYSATNEYEYFAQASTAYLGANHGTDTATGRARNNGPAWVRANEPTLGPLLERLYGPDPEAAPRTPANPVTATDADNARYAAFHDFMTGVEERAATRPTAPTAPAPPAPVSPALVDATAHGEMSMPEPLDRREFVKQAISRPVAGSGHRPPLTVHASEQGTDGEPHNRRMVPDAADLERLRAARTPGDPAYRDGWERLTPSQSWALLAAEERGELFHAPEREAFARRIARLNASARTRYPVDDPERMDAILQAAHDHVRALPIASNQDLAARPDGTGPTRAEALTSDEHFRNFWSTGSTGGTFSRAGRGWVEELQGYGAALRRVEGTPQDGPGTGDFDPPAPDELPKYAALVSPAQHGGTYSYGSAVFYWKDPVRARVTHTPGDSADRGGRGVFSYTDNAHVFPLLAHGEDKRVRLALAEATGFRYDPGLGREVRELGHAAVGRYFETQIHGDLTWADVERIVLNWGDLYASNQRFTTRAEAESMAAFLRAFTTGRGLDLPVELGREIGEPDGAQRLADQRLIRLYDPQDGVGPEERALGEALDRRAARAPFLARATDQALLDLARLLGIRDPDPEQALPRLWRTVRGAPDLLDRSPQHLRWHAALNPPSDSDSKDRARHE</sequence>
<feature type="region of interest" description="Disordered" evidence="2">
    <location>
        <begin position="3279"/>
        <end position="3322"/>
    </location>
</feature>
<keyword evidence="5" id="KW-1185">Reference proteome</keyword>
<feature type="region of interest" description="Disordered" evidence="2">
    <location>
        <begin position="4121"/>
        <end position="4144"/>
    </location>
</feature>
<evidence type="ECO:0000259" key="3">
    <source>
        <dbReference type="Pfam" id="PF25547"/>
    </source>
</evidence>
<feature type="region of interest" description="Disordered" evidence="2">
    <location>
        <begin position="1722"/>
        <end position="1763"/>
    </location>
</feature>
<feature type="compositionally biased region" description="Low complexity" evidence="2">
    <location>
        <begin position="644"/>
        <end position="682"/>
    </location>
</feature>
<keyword evidence="1" id="KW-0175">Coiled coil</keyword>
<feature type="region of interest" description="Disordered" evidence="2">
    <location>
        <begin position="5384"/>
        <end position="5428"/>
    </location>
</feature>